<sequence length="108" mass="11815">MSDAGASSSSSANLATGAKVSIGICAPLAVIAIATVIFIFFRRHRETKPNDPYGGVRLESREEDQMYPKSASELDGTSYSPYESPLHSTSTLDFPHRRSREHSTRRPS</sequence>
<dbReference type="EMBL" id="CABFNP030001360">
    <property type="protein sequence ID" value="CAI6101127.1"/>
    <property type="molecule type" value="Genomic_DNA"/>
</dbReference>
<gene>
    <name evidence="3" type="ORF">CCHLO57077_00006374</name>
</gene>
<keyword evidence="4" id="KW-1185">Reference proteome</keyword>
<accession>A0AA35VEK9</accession>
<name>A0AA35VEK9_9HYPO</name>
<protein>
    <submittedName>
        <fullName evidence="3">Uncharacterized protein</fullName>
    </submittedName>
</protein>
<dbReference type="AlphaFoldDB" id="A0AA35VEK9"/>
<feature type="region of interest" description="Disordered" evidence="1">
    <location>
        <begin position="46"/>
        <end position="108"/>
    </location>
</feature>
<evidence type="ECO:0000313" key="4">
    <source>
        <dbReference type="Proteomes" id="UP001160390"/>
    </source>
</evidence>
<evidence type="ECO:0000256" key="1">
    <source>
        <dbReference type="SAM" id="MobiDB-lite"/>
    </source>
</evidence>
<proteinExistence type="predicted"/>
<evidence type="ECO:0000313" key="3">
    <source>
        <dbReference type="EMBL" id="CAI6101127.1"/>
    </source>
</evidence>
<keyword evidence="2" id="KW-1133">Transmembrane helix</keyword>
<comment type="caution">
    <text evidence="3">The sequence shown here is derived from an EMBL/GenBank/DDBJ whole genome shotgun (WGS) entry which is preliminary data.</text>
</comment>
<keyword evidence="2" id="KW-0812">Transmembrane</keyword>
<keyword evidence="2" id="KW-0472">Membrane</keyword>
<reference evidence="3" key="1">
    <citation type="submission" date="2023-01" db="EMBL/GenBank/DDBJ databases">
        <authorList>
            <person name="Piombo E."/>
        </authorList>
    </citation>
    <scope>NUCLEOTIDE SEQUENCE</scope>
</reference>
<feature type="transmembrane region" description="Helical" evidence="2">
    <location>
        <begin position="20"/>
        <end position="41"/>
    </location>
</feature>
<organism evidence="3 4">
    <name type="scientific">Clonostachys chloroleuca</name>
    <dbReference type="NCBI Taxonomy" id="1926264"/>
    <lineage>
        <taxon>Eukaryota</taxon>
        <taxon>Fungi</taxon>
        <taxon>Dikarya</taxon>
        <taxon>Ascomycota</taxon>
        <taxon>Pezizomycotina</taxon>
        <taxon>Sordariomycetes</taxon>
        <taxon>Hypocreomycetidae</taxon>
        <taxon>Hypocreales</taxon>
        <taxon>Bionectriaceae</taxon>
        <taxon>Clonostachys</taxon>
    </lineage>
</organism>
<dbReference type="Proteomes" id="UP001160390">
    <property type="component" value="Unassembled WGS sequence"/>
</dbReference>
<evidence type="ECO:0000256" key="2">
    <source>
        <dbReference type="SAM" id="Phobius"/>
    </source>
</evidence>
<feature type="compositionally biased region" description="Polar residues" evidence="1">
    <location>
        <begin position="75"/>
        <end position="92"/>
    </location>
</feature>